<accession>A0A7C9TQR8</accession>
<name>A0A7C9TQR8_9MICO</name>
<dbReference type="RefSeq" id="WP_163472429.1">
    <property type="nucleotide sequence ID" value="NZ_JAAGWZ010000001.1"/>
</dbReference>
<dbReference type="InterPro" id="IPR019606">
    <property type="entry name" value="GerMN"/>
</dbReference>
<dbReference type="PROSITE" id="PS51257">
    <property type="entry name" value="PROKAR_LIPOPROTEIN"/>
    <property type="match status" value="1"/>
</dbReference>
<dbReference type="Pfam" id="PF10647">
    <property type="entry name" value="Gmad1"/>
    <property type="match status" value="1"/>
</dbReference>
<comment type="caution">
    <text evidence="2">The sequence shown here is derived from an EMBL/GenBank/DDBJ whole genome shotgun (WGS) entry which is preliminary data.</text>
</comment>
<gene>
    <name evidence="2" type="ORF">G3T37_05595</name>
</gene>
<reference evidence="2 3" key="1">
    <citation type="journal article" date="2014" name="Int. J. Syst. Evol. Microbiol.">
        <title>Description of Galbitalea soli gen. nov., sp. nov., and Frondihabitans sucicola sp. nov.</title>
        <authorList>
            <person name="Kim S.J."/>
            <person name="Lim J.M."/>
            <person name="Ahn J.H."/>
            <person name="Weon H.Y."/>
            <person name="Hamada M."/>
            <person name="Suzuki K."/>
            <person name="Ahn T.Y."/>
            <person name="Kwon S.W."/>
        </authorList>
    </citation>
    <scope>NUCLEOTIDE SEQUENCE [LARGE SCALE GENOMIC DNA]</scope>
    <source>
        <strain evidence="2 3">NBRC 108727</strain>
    </source>
</reference>
<keyword evidence="3" id="KW-1185">Reference proteome</keyword>
<dbReference type="InterPro" id="IPR059026">
    <property type="entry name" value="LpqB_N"/>
</dbReference>
<dbReference type="AlphaFoldDB" id="A0A7C9TQR8"/>
<protein>
    <recommendedName>
        <fullName evidence="1">GerMN domain-containing protein</fullName>
    </recommendedName>
</protein>
<proteinExistence type="predicted"/>
<dbReference type="Pfam" id="PF10646">
    <property type="entry name" value="Germane"/>
    <property type="match status" value="1"/>
</dbReference>
<evidence type="ECO:0000313" key="3">
    <source>
        <dbReference type="Proteomes" id="UP000479756"/>
    </source>
</evidence>
<evidence type="ECO:0000259" key="1">
    <source>
        <dbReference type="SMART" id="SM00909"/>
    </source>
</evidence>
<feature type="domain" description="GerMN" evidence="1">
    <location>
        <begin position="205"/>
        <end position="290"/>
    </location>
</feature>
<dbReference type="Proteomes" id="UP000479756">
    <property type="component" value="Unassembled WGS sequence"/>
</dbReference>
<organism evidence="2 3">
    <name type="scientific">Galbitalea soli</name>
    <dbReference type="NCBI Taxonomy" id="1268042"/>
    <lineage>
        <taxon>Bacteria</taxon>
        <taxon>Bacillati</taxon>
        <taxon>Actinomycetota</taxon>
        <taxon>Actinomycetes</taxon>
        <taxon>Micrococcales</taxon>
        <taxon>Microbacteriaceae</taxon>
        <taxon>Galbitalea</taxon>
    </lineage>
</organism>
<evidence type="ECO:0000313" key="2">
    <source>
        <dbReference type="EMBL" id="NEM90824.1"/>
    </source>
</evidence>
<dbReference type="InterPro" id="IPR018910">
    <property type="entry name" value="LpqB_C"/>
</dbReference>
<dbReference type="EMBL" id="JAAGWZ010000001">
    <property type="protein sequence ID" value="NEM90824.1"/>
    <property type="molecule type" value="Genomic_DNA"/>
</dbReference>
<dbReference type="SMART" id="SM00909">
    <property type="entry name" value="Germane"/>
    <property type="match status" value="1"/>
</dbReference>
<dbReference type="Pfam" id="PF25976">
    <property type="entry name" value="LpqB_N"/>
    <property type="match status" value="1"/>
</dbReference>
<sequence>MPDRRALRRASATAAALLLVALLAGCVGIPTSSGVNAGQTITEGGSNSFAPLPSGPQRNATKDEILTDFMQAATSSDSDYAIARLFLTKDAARSWDPNASVLIREAAPLQTSEPGDIIDYSVVTRASVTATGVYTEDNRQATADLAFGFTKVDGQWRISKLRDGIVLSRQSFAQVFSENALYFFDPSYSYLVPDVRWFPARIGVQSRIVTALLGGPATGLQQGATVSAFPQGTQVGSAVEVRAGLAVVDLSDDVNTASNTDKARMLQQLDQSLGLQATITVKGAPIAIADAAVPKAILPTAANPSELLRRGAKFGFEPGLRPIGRISAQVVAADATAVTLGRDQSTAALLGRGGVLLASDDLTSPRLLDTRPGLIPPSIDPQRYVWSVPHGDATAIRAYSPDGIAHTVATSGLPQGSTIVALAVSRDGTRVALYLETNAGPRLVVAGILRHDSVPASLGDLVDLPVSSAAPLDATWMDDRTVATLASGPSGDTVTAYEIGGPSTDLGVAEGARRIVGGNGQDQLRVLTDTGAVLQVRASGWQSTGITASVLATQQ</sequence>